<dbReference type="Pfam" id="PF13592">
    <property type="entry name" value="HTH_33"/>
    <property type="match status" value="1"/>
</dbReference>
<dbReference type="Proteomes" id="UP000549009">
    <property type="component" value="Unassembled WGS sequence"/>
</dbReference>
<protein>
    <submittedName>
        <fullName evidence="3">Transposase</fullName>
    </submittedName>
</protein>
<feature type="compositionally biased region" description="Low complexity" evidence="1">
    <location>
        <begin position="86"/>
        <end position="98"/>
    </location>
</feature>
<feature type="region of interest" description="Disordered" evidence="1">
    <location>
        <begin position="47"/>
        <end position="98"/>
    </location>
</feature>
<organism evidence="3 4">
    <name type="scientific">Streptomyces spectabilis</name>
    <dbReference type="NCBI Taxonomy" id="68270"/>
    <lineage>
        <taxon>Bacteria</taxon>
        <taxon>Bacillati</taxon>
        <taxon>Actinomycetota</taxon>
        <taxon>Actinomycetes</taxon>
        <taxon>Kitasatosporales</taxon>
        <taxon>Streptomycetaceae</taxon>
        <taxon>Streptomyces</taxon>
    </lineage>
</organism>
<dbReference type="InterPro" id="IPR025959">
    <property type="entry name" value="Winged_HTH_dom"/>
</dbReference>
<keyword evidence="4" id="KW-1185">Reference proteome</keyword>
<accession>A0A7W8B7F5</accession>
<sequence>MLEEELAKGPAHGGEDQRWTLERIKTLIGHRFHNSITLSTTAQMLRRHGFSHQVPTRRAPERDEEKGTSWVKDTGPQVETSRRRSGPSSSSKTRPGSR</sequence>
<evidence type="ECO:0000313" key="3">
    <source>
        <dbReference type="EMBL" id="MBB5109943.1"/>
    </source>
</evidence>
<dbReference type="EMBL" id="JACHJD010000048">
    <property type="protein sequence ID" value="MBB5109943.1"/>
    <property type="molecule type" value="Genomic_DNA"/>
</dbReference>
<feature type="compositionally biased region" description="Basic and acidic residues" evidence="1">
    <location>
        <begin position="58"/>
        <end position="67"/>
    </location>
</feature>
<evidence type="ECO:0000313" key="4">
    <source>
        <dbReference type="Proteomes" id="UP000549009"/>
    </source>
</evidence>
<gene>
    <name evidence="3" type="ORF">FHS40_009073</name>
</gene>
<dbReference type="AlphaFoldDB" id="A0A7W8B7F5"/>
<reference evidence="3 4" key="1">
    <citation type="submission" date="2020-08" db="EMBL/GenBank/DDBJ databases">
        <title>Genomic Encyclopedia of Type Strains, Phase III (KMG-III): the genomes of soil and plant-associated and newly described type strains.</title>
        <authorList>
            <person name="Whitman W."/>
        </authorList>
    </citation>
    <scope>NUCLEOTIDE SEQUENCE [LARGE SCALE GENOMIC DNA]</scope>
    <source>
        <strain evidence="3 4">CECT 3146</strain>
    </source>
</reference>
<proteinExistence type="predicted"/>
<feature type="domain" description="Winged helix-turn helix" evidence="2">
    <location>
        <begin position="15"/>
        <end position="73"/>
    </location>
</feature>
<evidence type="ECO:0000256" key="1">
    <source>
        <dbReference type="SAM" id="MobiDB-lite"/>
    </source>
</evidence>
<evidence type="ECO:0000259" key="2">
    <source>
        <dbReference type="Pfam" id="PF13592"/>
    </source>
</evidence>
<name>A0A7W8B7F5_STRST</name>
<comment type="caution">
    <text evidence="3">The sequence shown here is derived from an EMBL/GenBank/DDBJ whole genome shotgun (WGS) entry which is preliminary data.</text>
</comment>